<evidence type="ECO:0000313" key="2">
    <source>
        <dbReference type="EMBL" id="CUF57821.1"/>
    </source>
</evidence>
<feature type="chain" id="PRO_5006621381" description="Membrane-associated protein" evidence="1">
    <location>
        <begin position="21"/>
        <end position="128"/>
    </location>
</feature>
<accession>A0A0S4IN04</accession>
<protein>
    <recommendedName>
        <fullName evidence="4">Membrane-associated protein</fullName>
    </recommendedName>
</protein>
<gene>
    <name evidence="2" type="ORF">BSAL_00505</name>
</gene>
<feature type="signal peptide" evidence="1">
    <location>
        <begin position="1"/>
        <end position="20"/>
    </location>
</feature>
<evidence type="ECO:0008006" key="4">
    <source>
        <dbReference type="Google" id="ProtNLM"/>
    </source>
</evidence>
<dbReference type="EMBL" id="CYKH01000360">
    <property type="protein sequence ID" value="CUF57821.1"/>
    <property type="molecule type" value="Genomic_DNA"/>
</dbReference>
<dbReference type="VEuPathDB" id="TriTrypDB:BSAL_00505"/>
<evidence type="ECO:0000256" key="1">
    <source>
        <dbReference type="SAM" id="SignalP"/>
    </source>
</evidence>
<proteinExistence type="predicted"/>
<keyword evidence="3" id="KW-1185">Reference proteome</keyword>
<reference evidence="3" key="1">
    <citation type="submission" date="2015-09" db="EMBL/GenBank/DDBJ databases">
        <authorList>
            <consortium name="Pathogen Informatics"/>
        </authorList>
    </citation>
    <scope>NUCLEOTIDE SEQUENCE [LARGE SCALE GENOMIC DNA]</scope>
    <source>
        <strain evidence="3">Lake Konstanz</strain>
    </source>
</reference>
<feature type="non-terminal residue" evidence="2">
    <location>
        <position position="1"/>
    </location>
</feature>
<sequence length="128" mass="14304">SAVCNLLVLGLSVVKMLLDAWDLWSAVRRRIDALCRVNSAKMTELTCEGMVNQDESFVSVTNMCDHEDFVRDLGSSNSVRRVESESPLFTPVNFFDSMFWDDGGRAIGTSSAEELNEIVTTHVRLGRQ</sequence>
<evidence type="ECO:0000313" key="3">
    <source>
        <dbReference type="Proteomes" id="UP000051952"/>
    </source>
</evidence>
<keyword evidence="1" id="KW-0732">Signal</keyword>
<organism evidence="2 3">
    <name type="scientific">Bodo saltans</name>
    <name type="common">Flagellated protozoan</name>
    <dbReference type="NCBI Taxonomy" id="75058"/>
    <lineage>
        <taxon>Eukaryota</taxon>
        <taxon>Discoba</taxon>
        <taxon>Euglenozoa</taxon>
        <taxon>Kinetoplastea</taxon>
        <taxon>Metakinetoplastina</taxon>
        <taxon>Eubodonida</taxon>
        <taxon>Bodonidae</taxon>
        <taxon>Bodo</taxon>
    </lineage>
</organism>
<dbReference type="Proteomes" id="UP000051952">
    <property type="component" value="Unassembled WGS sequence"/>
</dbReference>
<dbReference type="AlphaFoldDB" id="A0A0S4IN04"/>
<name>A0A0S4IN04_BODSA</name>